<accession>A0ABR4BJV0</accession>
<evidence type="ECO:0000313" key="1">
    <source>
        <dbReference type="EMBL" id="KAL2058093.1"/>
    </source>
</evidence>
<evidence type="ECO:0000313" key="2">
    <source>
        <dbReference type="Proteomes" id="UP001590951"/>
    </source>
</evidence>
<keyword evidence="2" id="KW-1185">Reference proteome</keyword>
<protein>
    <recommendedName>
        <fullName evidence="3">Prohibitin</fullName>
    </recommendedName>
</protein>
<comment type="caution">
    <text evidence="1">The sequence shown here is derived from an EMBL/GenBank/DDBJ whole genome shotgun (WGS) entry which is preliminary data.</text>
</comment>
<sequence length="134" mass="14967">MPLGNQARIIMVEKERQGKSDEEVQAARFQEQERRVAEEKKAADFINARAAGAQHNASMTKFGEALLKANRRAPAEVEKSKEESPEHLGVNFLMFDNHPNPYSSTAKDVKAPIPLLPQCARPRIAMLLKDLQSS</sequence>
<organism evidence="1 2">
    <name type="scientific">Lepraria finkii</name>
    <dbReference type="NCBI Taxonomy" id="1340010"/>
    <lineage>
        <taxon>Eukaryota</taxon>
        <taxon>Fungi</taxon>
        <taxon>Dikarya</taxon>
        <taxon>Ascomycota</taxon>
        <taxon>Pezizomycotina</taxon>
        <taxon>Lecanoromycetes</taxon>
        <taxon>OSLEUM clade</taxon>
        <taxon>Lecanoromycetidae</taxon>
        <taxon>Lecanorales</taxon>
        <taxon>Lecanorineae</taxon>
        <taxon>Stereocaulaceae</taxon>
        <taxon>Lepraria</taxon>
    </lineage>
</organism>
<proteinExistence type="predicted"/>
<dbReference type="Proteomes" id="UP001590951">
    <property type="component" value="Unassembled WGS sequence"/>
</dbReference>
<gene>
    <name evidence="1" type="ORF">ABVK25_001711</name>
</gene>
<evidence type="ECO:0008006" key="3">
    <source>
        <dbReference type="Google" id="ProtNLM"/>
    </source>
</evidence>
<reference evidence="1 2" key="1">
    <citation type="submission" date="2024-09" db="EMBL/GenBank/DDBJ databases">
        <title>Rethinking Asexuality: The Enigmatic Case of Functional Sexual Genes in Lepraria (Stereocaulaceae).</title>
        <authorList>
            <person name="Doellman M."/>
            <person name="Sun Y."/>
            <person name="Barcenas-Pena A."/>
            <person name="Lumbsch H.T."/>
            <person name="Grewe F."/>
        </authorList>
    </citation>
    <scope>NUCLEOTIDE SEQUENCE [LARGE SCALE GENOMIC DNA]</scope>
    <source>
        <strain evidence="1 2">Grewe 0041</strain>
    </source>
</reference>
<dbReference type="EMBL" id="JBHFEH010000003">
    <property type="protein sequence ID" value="KAL2058093.1"/>
    <property type="molecule type" value="Genomic_DNA"/>
</dbReference>
<name>A0ABR4BJV0_9LECA</name>